<dbReference type="Gene3D" id="2.40.10.120">
    <property type="match status" value="1"/>
</dbReference>
<protein>
    <submittedName>
        <fullName evidence="5">Trypsin-like peptidase domain-containing protein</fullName>
    </submittedName>
</protein>
<dbReference type="PANTHER" id="PTHR43343">
    <property type="entry name" value="PEPTIDASE S12"/>
    <property type="match status" value="1"/>
</dbReference>
<dbReference type="InterPro" id="IPR051201">
    <property type="entry name" value="Chloro_Bact_Ser_Proteases"/>
</dbReference>
<dbReference type="Proteomes" id="UP001163203">
    <property type="component" value="Chromosome"/>
</dbReference>
<name>A0ABY7AWT5_9PSEU</name>
<dbReference type="Pfam" id="PF13180">
    <property type="entry name" value="PDZ_2"/>
    <property type="match status" value="1"/>
</dbReference>
<dbReference type="RefSeq" id="WP_268440867.1">
    <property type="nucleotide sequence ID" value="NZ_CP113836.1"/>
</dbReference>
<evidence type="ECO:0000256" key="2">
    <source>
        <dbReference type="ARBA" id="ARBA00022801"/>
    </source>
</evidence>
<dbReference type="InterPro" id="IPR009003">
    <property type="entry name" value="Peptidase_S1_PA"/>
</dbReference>
<dbReference type="InterPro" id="IPR036034">
    <property type="entry name" value="PDZ_sf"/>
</dbReference>
<dbReference type="EMBL" id="CP113836">
    <property type="protein sequence ID" value="WAL63151.1"/>
    <property type="molecule type" value="Genomic_DNA"/>
</dbReference>
<dbReference type="PANTHER" id="PTHR43343:SF3">
    <property type="entry name" value="PROTEASE DO-LIKE 8, CHLOROPLASTIC"/>
    <property type="match status" value="1"/>
</dbReference>
<dbReference type="Gene3D" id="2.30.42.10">
    <property type="match status" value="1"/>
</dbReference>
<feature type="domain" description="PDZ" evidence="4">
    <location>
        <begin position="285"/>
        <end position="335"/>
    </location>
</feature>
<gene>
    <name evidence="5" type="ORF">ORV05_19150</name>
</gene>
<evidence type="ECO:0000256" key="3">
    <source>
        <dbReference type="SAM" id="Phobius"/>
    </source>
</evidence>
<dbReference type="InterPro" id="IPR001478">
    <property type="entry name" value="PDZ"/>
</dbReference>
<keyword evidence="3" id="KW-0472">Membrane</keyword>
<keyword evidence="1" id="KW-0645">Protease</keyword>
<evidence type="ECO:0000259" key="4">
    <source>
        <dbReference type="PROSITE" id="PS50106"/>
    </source>
</evidence>
<dbReference type="InterPro" id="IPR001940">
    <property type="entry name" value="Peptidase_S1C"/>
</dbReference>
<sequence length="374" mass="36714">MSYYQPPSRPGSPRPLRTLGLVLGAVLATVLLGFAFLVAATPQSVPGHAQLSLAQHSGTGQQVAAPLSTQAIANKVNPGLVNINTTLGYRGQQAAGTGMVLTPNGEVLTNNHVVAGATSIRATDVGNGRTYGATVIGYDRTRDVAVLRLDGASGLATVPLGDSSRVAVGDSIVALGNAGGAGGTPVPAPGKVSALNQSVSALDESTGNTEQLNGLIQVSANIQSGDSGGALAGGTGRVIGMTTAAATGGPGGEGGGIGYAIPINQALSVARQIVSGAASETVHLGKSAFLGVAISDSISGAVIQQVVAGGPAAHAGIAVGDTLTTFDGHAVDSASTLTGLMDRFHPGDKVGVGWLNQAGRERSATVTLAEGPVG</sequence>
<accession>A0ABY7AWT5</accession>
<evidence type="ECO:0000256" key="1">
    <source>
        <dbReference type="ARBA" id="ARBA00022670"/>
    </source>
</evidence>
<dbReference type="Pfam" id="PF13365">
    <property type="entry name" value="Trypsin_2"/>
    <property type="match status" value="1"/>
</dbReference>
<keyword evidence="2" id="KW-0378">Hydrolase</keyword>
<dbReference type="PROSITE" id="PS50106">
    <property type="entry name" value="PDZ"/>
    <property type="match status" value="1"/>
</dbReference>
<evidence type="ECO:0000313" key="6">
    <source>
        <dbReference type="Proteomes" id="UP001163203"/>
    </source>
</evidence>
<organism evidence="5 6">
    <name type="scientific">Amycolatopsis cynarae</name>
    <dbReference type="NCBI Taxonomy" id="2995223"/>
    <lineage>
        <taxon>Bacteria</taxon>
        <taxon>Bacillati</taxon>
        <taxon>Actinomycetota</taxon>
        <taxon>Actinomycetes</taxon>
        <taxon>Pseudonocardiales</taxon>
        <taxon>Pseudonocardiaceae</taxon>
        <taxon>Amycolatopsis</taxon>
    </lineage>
</organism>
<dbReference type="SUPFAM" id="SSF50494">
    <property type="entry name" value="Trypsin-like serine proteases"/>
    <property type="match status" value="1"/>
</dbReference>
<dbReference type="PRINTS" id="PR00834">
    <property type="entry name" value="PROTEASES2C"/>
</dbReference>
<keyword evidence="3" id="KW-0812">Transmembrane</keyword>
<keyword evidence="6" id="KW-1185">Reference proteome</keyword>
<feature type="transmembrane region" description="Helical" evidence="3">
    <location>
        <begin position="21"/>
        <end position="40"/>
    </location>
</feature>
<keyword evidence="3" id="KW-1133">Transmembrane helix</keyword>
<reference evidence="5" key="1">
    <citation type="submission" date="2022-11" db="EMBL/GenBank/DDBJ databases">
        <authorList>
            <person name="Mo P."/>
        </authorList>
    </citation>
    <scope>NUCLEOTIDE SEQUENCE</scope>
    <source>
        <strain evidence="5">HUAS 11-8</strain>
    </source>
</reference>
<proteinExistence type="predicted"/>
<evidence type="ECO:0000313" key="5">
    <source>
        <dbReference type="EMBL" id="WAL63151.1"/>
    </source>
</evidence>
<dbReference type="SMART" id="SM00228">
    <property type="entry name" value="PDZ"/>
    <property type="match status" value="1"/>
</dbReference>
<dbReference type="SUPFAM" id="SSF50156">
    <property type="entry name" value="PDZ domain-like"/>
    <property type="match status" value="1"/>
</dbReference>